<evidence type="ECO:0000256" key="1">
    <source>
        <dbReference type="ARBA" id="ARBA00023015"/>
    </source>
</evidence>
<evidence type="ECO:0000256" key="3">
    <source>
        <dbReference type="ARBA" id="ARBA00023163"/>
    </source>
</evidence>
<dbReference type="InterPro" id="IPR009057">
    <property type="entry name" value="Homeodomain-like_sf"/>
</dbReference>
<name>A0ABP8PWT7_9BACT</name>
<organism evidence="5 6">
    <name type="scientific">Hymenobacter ginsengisoli</name>
    <dbReference type="NCBI Taxonomy" id="1051626"/>
    <lineage>
        <taxon>Bacteria</taxon>
        <taxon>Pseudomonadati</taxon>
        <taxon>Bacteroidota</taxon>
        <taxon>Cytophagia</taxon>
        <taxon>Cytophagales</taxon>
        <taxon>Hymenobacteraceae</taxon>
        <taxon>Hymenobacter</taxon>
    </lineage>
</organism>
<gene>
    <name evidence="5" type="ORF">GCM10023172_00180</name>
</gene>
<dbReference type="RefSeq" id="WP_208133577.1">
    <property type="nucleotide sequence ID" value="NZ_BAABGQ010000001.1"/>
</dbReference>
<feature type="domain" description="HTH araC/xylS-type" evidence="4">
    <location>
        <begin position="16"/>
        <end position="121"/>
    </location>
</feature>
<evidence type="ECO:0000313" key="5">
    <source>
        <dbReference type="EMBL" id="GAA4492681.1"/>
    </source>
</evidence>
<sequence length="142" mass="15859">MEIPKKYRSRQAEITESFLRVMHAHMDDFMAGRAPEMLHLKDLAGVLCLHPVHVSTIVKLHTGFHPCHFYELRIAEEAKALLADASLAVGEVAGRLTYDTSNFTKFFKLYVGMTPTAYRRSLSLSAPALLPAHGKPQLRLAA</sequence>
<evidence type="ECO:0000313" key="6">
    <source>
        <dbReference type="Proteomes" id="UP001501243"/>
    </source>
</evidence>
<dbReference type="EMBL" id="BAABGQ010000001">
    <property type="protein sequence ID" value="GAA4492681.1"/>
    <property type="molecule type" value="Genomic_DNA"/>
</dbReference>
<reference evidence="6" key="1">
    <citation type="journal article" date="2019" name="Int. J. Syst. Evol. Microbiol.">
        <title>The Global Catalogue of Microorganisms (GCM) 10K type strain sequencing project: providing services to taxonomists for standard genome sequencing and annotation.</title>
        <authorList>
            <consortium name="The Broad Institute Genomics Platform"/>
            <consortium name="The Broad Institute Genome Sequencing Center for Infectious Disease"/>
            <person name="Wu L."/>
            <person name="Ma J."/>
        </authorList>
    </citation>
    <scope>NUCLEOTIDE SEQUENCE [LARGE SCALE GENOMIC DNA]</scope>
    <source>
        <strain evidence="6">JCM 17841</strain>
    </source>
</reference>
<dbReference type="SMART" id="SM00342">
    <property type="entry name" value="HTH_ARAC"/>
    <property type="match status" value="1"/>
</dbReference>
<comment type="caution">
    <text evidence="5">The sequence shown here is derived from an EMBL/GenBank/DDBJ whole genome shotgun (WGS) entry which is preliminary data.</text>
</comment>
<dbReference type="Proteomes" id="UP001501243">
    <property type="component" value="Unassembled WGS sequence"/>
</dbReference>
<evidence type="ECO:0000259" key="4">
    <source>
        <dbReference type="PROSITE" id="PS01124"/>
    </source>
</evidence>
<keyword evidence="1" id="KW-0805">Transcription regulation</keyword>
<dbReference type="SUPFAM" id="SSF46689">
    <property type="entry name" value="Homeodomain-like"/>
    <property type="match status" value="1"/>
</dbReference>
<dbReference type="Gene3D" id="1.10.10.60">
    <property type="entry name" value="Homeodomain-like"/>
    <property type="match status" value="1"/>
</dbReference>
<protein>
    <recommendedName>
        <fullName evidence="4">HTH araC/xylS-type domain-containing protein</fullName>
    </recommendedName>
</protein>
<dbReference type="InterPro" id="IPR018060">
    <property type="entry name" value="HTH_AraC"/>
</dbReference>
<keyword evidence="3" id="KW-0804">Transcription</keyword>
<dbReference type="PANTHER" id="PTHR43280:SF2">
    <property type="entry name" value="HTH-TYPE TRANSCRIPTIONAL REGULATOR EXSA"/>
    <property type="match status" value="1"/>
</dbReference>
<dbReference type="Pfam" id="PF12833">
    <property type="entry name" value="HTH_18"/>
    <property type="match status" value="1"/>
</dbReference>
<keyword evidence="2" id="KW-0238">DNA-binding</keyword>
<proteinExistence type="predicted"/>
<evidence type="ECO:0000256" key="2">
    <source>
        <dbReference type="ARBA" id="ARBA00023125"/>
    </source>
</evidence>
<accession>A0ABP8PWT7</accession>
<dbReference type="PROSITE" id="PS01124">
    <property type="entry name" value="HTH_ARAC_FAMILY_2"/>
    <property type="match status" value="1"/>
</dbReference>
<keyword evidence="6" id="KW-1185">Reference proteome</keyword>
<dbReference type="PANTHER" id="PTHR43280">
    <property type="entry name" value="ARAC-FAMILY TRANSCRIPTIONAL REGULATOR"/>
    <property type="match status" value="1"/>
</dbReference>